<dbReference type="SMART" id="SM00256">
    <property type="entry name" value="FBOX"/>
    <property type="match status" value="1"/>
</dbReference>
<reference evidence="2 3" key="1">
    <citation type="journal article" date="2014" name="Nat. Commun.">
        <title>Klebsormidium flaccidum genome reveals primary factors for plant terrestrial adaptation.</title>
        <authorList>
            <person name="Hori K."/>
            <person name="Maruyama F."/>
            <person name="Fujisawa T."/>
            <person name="Togashi T."/>
            <person name="Yamamoto N."/>
            <person name="Seo M."/>
            <person name="Sato S."/>
            <person name="Yamada T."/>
            <person name="Mori H."/>
            <person name="Tajima N."/>
            <person name="Moriyama T."/>
            <person name="Ikeuchi M."/>
            <person name="Watanabe M."/>
            <person name="Wada H."/>
            <person name="Kobayashi K."/>
            <person name="Saito M."/>
            <person name="Masuda T."/>
            <person name="Sasaki-Sekimoto Y."/>
            <person name="Mashiguchi K."/>
            <person name="Awai K."/>
            <person name="Shimojima M."/>
            <person name="Masuda S."/>
            <person name="Iwai M."/>
            <person name="Nobusawa T."/>
            <person name="Narise T."/>
            <person name="Kondo S."/>
            <person name="Saito H."/>
            <person name="Sato R."/>
            <person name="Murakawa M."/>
            <person name="Ihara Y."/>
            <person name="Oshima-Yamada Y."/>
            <person name="Ohtaka K."/>
            <person name="Satoh M."/>
            <person name="Sonobe K."/>
            <person name="Ishii M."/>
            <person name="Ohtani R."/>
            <person name="Kanamori-Sato M."/>
            <person name="Honoki R."/>
            <person name="Miyazaki D."/>
            <person name="Mochizuki H."/>
            <person name="Umetsu J."/>
            <person name="Higashi K."/>
            <person name="Shibata D."/>
            <person name="Kamiya Y."/>
            <person name="Sato N."/>
            <person name="Nakamura Y."/>
            <person name="Tabata S."/>
            <person name="Ida S."/>
            <person name="Kurokawa K."/>
            <person name="Ohta H."/>
        </authorList>
    </citation>
    <scope>NUCLEOTIDE SEQUENCE [LARGE SCALE GENOMIC DNA]</scope>
    <source>
        <strain evidence="2 3">NIES-2285</strain>
    </source>
</reference>
<dbReference type="Pfam" id="PF12937">
    <property type="entry name" value="F-box-like"/>
    <property type="match status" value="1"/>
</dbReference>
<dbReference type="SUPFAM" id="SSF81901">
    <property type="entry name" value="HCP-like"/>
    <property type="match status" value="1"/>
</dbReference>
<evidence type="ECO:0000259" key="1">
    <source>
        <dbReference type="SMART" id="SM00256"/>
    </source>
</evidence>
<feature type="domain" description="F-box" evidence="1">
    <location>
        <begin position="4"/>
        <end position="49"/>
    </location>
</feature>
<protein>
    <submittedName>
        <fullName evidence="2">HCP-like superfamily protein</fullName>
    </submittedName>
</protein>
<dbReference type="InterPro" id="IPR029044">
    <property type="entry name" value="Nucleotide-diphossugar_trans"/>
</dbReference>
<keyword evidence="3" id="KW-1185">Reference proteome</keyword>
<name>A0A1Y1ILD5_KLENI</name>
<sequence length="739" mass="82169">METLPQELLLEILQRLSKTADRPQDLCSAACVSKSFHSAANMKEVLKSAGAGLMLVQRVLTEPRALDFLSKIRNAGSMDALYVSGMLRFYSTNEHGIGADLLVKAAEQGHAPALYECAITLTNGSGGDKLDVCHRGANELLYRAAALGYEPAAIELSMRIRNGWGFQKDRQLGTKVRKLAEAEDFHEIGPLLAPIIRRETYQPSSSFLPAVFLAEESRKSMPGATATVEQRRHWALVAEAAHRALRLNNFWYEQKSCNNGSCGRRAPRNTVFRRCTACWVVAYCSLHRARKDRDRHRAGQYLIISGVTQLAHDPSNAFLGTRLIESQAGQDLILRPGALARVCIDGDLMLSGDLYGFDPGSNSMANTMLLDSNAVVLGTEIRPDYDSIDQGGLLMRGAQYNSDPKLVSFLWNKNGAGVPYWNAQGGNFRIERRLQSGVDVSFTFAIQEDFSLVVLRSIASGVPEPCIGFAPADDEDELVRGNSALFLKENLLNIGLRRLPKEAQYVLWIDDDLTFYCQDLKERIIAALQEHPVVQVFETCRDLDAKGEVMKNHKSFAAAYRDGEPLFKPAFRPPWANMSHTGYAWAARRSVLDACGGLLETAILGSADGLMARAMVGKVEDGIQKGLSEGYRRPIIEWQERILQAMNGEKLGCVVCEAGHSWHGAKNNRQYATRGQILVKHSFDPIKDLVKNDDGVWEFKPDTKPKLQRDIWKFFQARKEDEGLTFDKEPLLSPFTPTL</sequence>
<proteinExistence type="predicted"/>
<evidence type="ECO:0000313" key="2">
    <source>
        <dbReference type="EMBL" id="GAQ91695.1"/>
    </source>
</evidence>
<dbReference type="Pfam" id="PF23310">
    <property type="entry name" value="TPR_27"/>
    <property type="match status" value="1"/>
</dbReference>
<dbReference type="SUPFAM" id="SSF81383">
    <property type="entry name" value="F-box domain"/>
    <property type="match status" value="1"/>
</dbReference>
<gene>
    <name evidence="2" type="ORF">KFL_008360030</name>
</gene>
<dbReference type="InterPro" id="IPR044508">
    <property type="entry name" value="At5g50450/At1g67340-like"/>
</dbReference>
<dbReference type="Proteomes" id="UP000054558">
    <property type="component" value="Unassembled WGS sequence"/>
</dbReference>
<organism evidence="2 3">
    <name type="scientific">Klebsormidium nitens</name>
    <name type="common">Green alga</name>
    <name type="synonym">Ulothrix nitens</name>
    <dbReference type="NCBI Taxonomy" id="105231"/>
    <lineage>
        <taxon>Eukaryota</taxon>
        <taxon>Viridiplantae</taxon>
        <taxon>Streptophyta</taxon>
        <taxon>Klebsormidiophyceae</taxon>
        <taxon>Klebsormidiales</taxon>
        <taxon>Klebsormidiaceae</taxon>
        <taxon>Klebsormidium</taxon>
    </lineage>
</organism>
<dbReference type="InterPro" id="IPR001810">
    <property type="entry name" value="F-box_dom"/>
</dbReference>
<dbReference type="Gene3D" id="1.25.40.10">
    <property type="entry name" value="Tetratricopeptide repeat domain"/>
    <property type="match status" value="1"/>
</dbReference>
<dbReference type="Gene3D" id="1.20.1280.50">
    <property type="match status" value="1"/>
</dbReference>
<dbReference type="PANTHER" id="PTHR46758">
    <property type="entry name" value="MYND DOMAIN-CONTAINING"/>
    <property type="match status" value="1"/>
</dbReference>
<dbReference type="InterPro" id="IPR036047">
    <property type="entry name" value="F-box-like_dom_sf"/>
</dbReference>
<dbReference type="OrthoDB" id="265717at2759"/>
<dbReference type="SUPFAM" id="SSF53448">
    <property type="entry name" value="Nucleotide-diphospho-sugar transferases"/>
    <property type="match status" value="1"/>
</dbReference>
<accession>A0A1Y1ILD5</accession>
<dbReference type="InterPro" id="IPR011990">
    <property type="entry name" value="TPR-like_helical_dom_sf"/>
</dbReference>
<dbReference type="PANTHER" id="PTHR46758:SF2">
    <property type="entry name" value="OJ1485_B09.11 PROTEIN"/>
    <property type="match status" value="1"/>
</dbReference>
<dbReference type="AlphaFoldDB" id="A0A1Y1ILD5"/>
<dbReference type="InterPro" id="IPR057136">
    <property type="entry name" value="At2g35280_TPR_dom"/>
</dbReference>
<dbReference type="EMBL" id="DF237785">
    <property type="protein sequence ID" value="GAQ91695.1"/>
    <property type="molecule type" value="Genomic_DNA"/>
</dbReference>
<evidence type="ECO:0000313" key="3">
    <source>
        <dbReference type="Proteomes" id="UP000054558"/>
    </source>
</evidence>